<comment type="caution">
    <text evidence="1">The sequence shown here is derived from an EMBL/GenBank/DDBJ whole genome shotgun (WGS) entry which is preliminary data.</text>
</comment>
<sequence length="88" mass="10224">MNSMSGLEGKEARNGIEWNDISTLLTENGSRDGFASKPYLYSNKGRITFQINPSKLFMFCNYVYLTKQARIEAILRYEEFSNLQHFVE</sequence>
<dbReference type="EMBL" id="JAYMYQ010000008">
    <property type="protein sequence ID" value="KAK7314755.1"/>
    <property type="molecule type" value="Genomic_DNA"/>
</dbReference>
<proteinExistence type="predicted"/>
<evidence type="ECO:0000313" key="1">
    <source>
        <dbReference type="EMBL" id="KAK7314755.1"/>
    </source>
</evidence>
<dbReference type="Proteomes" id="UP001367508">
    <property type="component" value="Unassembled WGS sequence"/>
</dbReference>
<evidence type="ECO:0000313" key="2">
    <source>
        <dbReference type="Proteomes" id="UP001367508"/>
    </source>
</evidence>
<gene>
    <name evidence="1" type="ORF">VNO77_33283</name>
</gene>
<name>A0AAN9KBH3_CANGL</name>
<keyword evidence="2" id="KW-1185">Reference proteome</keyword>
<reference evidence="1 2" key="1">
    <citation type="submission" date="2024-01" db="EMBL/GenBank/DDBJ databases">
        <title>The genomes of 5 underutilized Papilionoideae crops provide insights into root nodulation and disease resistanc.</title>
        <authorList>
            <person name="Jiang F."/>
        </authorList>
    </citation>
    <scope>NUCLEOTIDE SEQUENCE [LARGE SCALE GENOMIC DNA]</scope>
    <source>
        <strain evidence="1">LVBAO_FW01</strain>
        <tissue evidence="1">Leaves</tissue>
    </source>
</reference>
<protein>
    <submittedName>
        <fullName evidence="1">Uncharacterized protein</fullName>
    </submittedName>
</protein>
<dbReference type="AlphaFoldDB" id="A0AAN9KBH3"/>
<accession>A0AAN9KBH3</accession>
<organism evidence="1 2">
    <name type="scientific">Canavalia gladiata</name>
    <name type="common">Sword bean</name>
    <name type="synonym">Dolichos gladiatus</name>
    <dbReference type="NCBI Taxonomy" id="3824"/>
    <lineage>
        <taxon>Eukaryota</taxon>
        <taxon>Viridiplantae</taxon>
        <taxon>Streptophyta</taxon>
        <taxon>Embryophyta</taxon>
        <taxon>Tracheophyta</taxon>
        <taxon>Spermatophyta</taxon>
        <taxon>Magnoliopsida</taxon>
        <taxon>eudicotyledons</taxon>
        <taxon>Gunneridae</taxon>
        <taxon>Pentapetalae</taxon>
        <taxon>rosids</taxon>
        <taxon>fabids</taxon>
        <taxon>Fabales</taxon>
        <taxon>Fabaceae</taxon>
        <taxon>Papilionoideae</taxon>
        <taxon>50 kb inversion clade</taxon>
        <taxon>NPAAA clade</taxon>
        <taxon>indigoferoid/millettioid clade</taxon>
        <taxon>Phaseoleae</taxon>
        <taxon>Canavalia</taxon>
    </lineage>
</organism>